<dbReference type="InterPro" id="IPR017495">
    <property type="entry name" value="PuhC"/>
</dbReference>
<organism evidence="3 5">
    <name type="scientific">Jannaschia seohaensis</name>
    <dbReference type="NCBI Taxonomy" id="475081"/>
    <lineage>
        <taxon>Bacteria</taxon>
        <taxon>Pseudomonadati</taxon>
        <taxon>Pseudomonadota</taxon>
        <taxon>Alphaproteobacteria</taxon>
        <taxon>Rhodobacterales</taxon>
        <taxon>Roseobacteraceae</taxon>
        <taxon>Jannaschia</taxon>
    </lineage>
</organism>
<dbReference type="EMBL" id="QGDJ01000001">
    <property type="protein sequence ID" value="PWJ21700.1"/>
    <property type="molecule type" value="Genomic_DNA"/>
</dbReference>
<evidence type="ECO:0000313" key="3">
    <source>
        <dbReference type="EMBL" id="SSA37978.1"/>
    </source>
</evidence>
<name>A0A2Y9A387_9RHOB</name>
<dbReference type="RefSeq" id="WP_109562346.1">
    <property type="nucleotide sequence ID" value="NZ_QGDJ01000001.1"/>
</dbReference>
<keyword evidence="1" id="KW-1133">Transmembrane helix</keyword>
<keyword evidence="4" id="KW-1185">Reference proteome</keyword>
<dbReference type="NCBIfam" id="TIGR03054">
    <property type="entry name" value="photo_alph_chp1"/>
    <property type="match status" value="1"/>
</dbReference>
<accession>A0A2Y9A387</accession>
<dbReference type="AlphaFoldDB" id="A0A2Y9A387"/>
<dbReference type="Proteomes" id="UP000251571">
    <property type="component" value="Unassembled WGS sequence"/>
</dbReference>
<reference evidence="2 4" key="2">
    <citation type="submission" date="2018-03" db="EMBL/GenBank/DDBJ databases">
        <title>Genomic Encyclopedia of Archaeal and Bacterial Type Strains, Phase II (KMG-II): from individual species to whole genera.</title>
        <authorList>
            <person name="Goeker M."/>
        </authorList>
    </citation>
    <scope>NUCLEOTIDE SEQUENCE [LARGE SCALE GENOMIC DNA]</scope>
    <source>
        <strain evidence="2 4">DSM 25227</strain>
    </source>
</reference>
<keyword evidence="1" id="KW-0472">Membrane</keyword>
<evidence type="ECO:0000313" key="4">
    <source>
        <dbReference type="Proteomes" id="UP000245839"/>
    </source>
</evidence>
<proteinExistence type="predicted"/>
<reference evidence="3 5" key="1">
    <citation type="submission" date="2016-10" db="EMBL/GenBank/DDBJ databases">
        <authorList>
            <person name="Cai Z."/>
        </authorList>
    </citation>
    <scope>NUCLEOTIDE SEQUENCE [LARGE SCALE GENOMIC DNA]</scope>
    <source>
        <strain evidence="3 5">DSM 25227</strain>
    </source>
</reference>
<evidence type="ECO:0000313" key="2">
    <source>
        <dbReference type="EMBL" id="PWJ21700.1"/>
    </source>
</evidence>
<evidence type="ECO:0000313" key="5">
    <source>
        <dbReference type="Proteomes" id="UP000251571"/>
    </source>
</evidence>
<dbReference type="Proteomes" id="UP000245839">
    <property type="component" value="Unassembled WGS sequence"/>
</dbReference>
<dbReference type="OrthoDB" id="7848123at2"/>
<evidence type="ECO:0000256" key="1">
    <source>
        <dbReference type="SAM" id="Phobius"/>
    </source>
</evidence>
<protein>
    <submittedName>
        <fullName evidence="3">Putative photosynthetic complex assembly protein</fullName>
    </submittedName>
</protein>
<sequence length="155" mass="16990">MTPEARLRHRDREMIPTVLLRAMAVLVACALLITTYATLTDRPLEAMPALDGEVEVVKERLIFLQADGVSGAARVLDSNGSVIADLDPSQGGFVAGVERVLAFERERRGETQVRPIRLVLYANGQLSLRDDQTGWRAELIGFGAKNADTFAKLLN</sequence>
<dbReference type="EMBL" id="UETC01000001">
    <property type="protein sequence ID" value="SSA37978.1"/>
    <property type="molecule type" value="Genomic_DNA"/>
</dbReference>
<feature type="transmembrane region" description="Helical" evidence="1">
    <location>
        <begin position="18"/>
        <end position="39"/>
    </location>
</feature>
<gene>
    <name evidence="2" type="ORF">BCF38_101108</name>
    <name evidence="3" type="ORF">SAMN05421539_101108</name>
</gene>
<keyword evidence="1" id="KW-0812">Transmembrane</keyword>